<sequence>SFTILIATSSYDPYWFKYFVLKTVENAPLPISSIFSNLSYGTQ</sequence>
<accession>A0ACA9LDU1</accession>
<protein>
    <submittedName>
        <fullName evidence="1">12278_t:CDS:1</fullName>
    </submittedName>
</protein>
<dbReference type="EMBL" id="CAJVPU010003898">
    <property type="protein sequence ID" value="CAG8524834.1"/>
    <property type="molecule type" value="Genomic_DNA"/>
</dbReference>
<feature type="non-terminal residue" evidence="1">
    <location>
        <position position="1"/>
    </location>
</feature>
<dbReference type="Proteomes" id="UP000789702">
    <property type="component" value="Unassembled WGS sequence"/>
</dbReference>
<reference evidence="1" key="1">
    <citation type="submission" date="2021-06" db="EMBL/GenBank/DDBJ databases">
        <authorList>
            <person name="Kallberg Y."/>
            <person name="Tangrot J."/>
            <person name="Rosling A."/>
        </authorList>
    </citation>
    <scope>NUCLEOTIDE SEQUENCE</scope>
    <source>
        <strain evidence="1">IL203A</strain>
    </source>
</reference>
<proteinExistence type="predicted"/>
<name>A0ACA9LDU1_9GLOM</name>
<organism evidence="1 2">
    <name type="scientific">Dentiscutata heterogama</name>
    <dbReference type="NCBI Taxonomy" id="1316150"/>
    <lineage>
        <taxon>Eukaryota</taxon>
        <taxon>Fungi</taxon>
        <taxon>Fungi incertae sedis</taxon>
        <taxon>Mucoromycota</taxon>
        <taxon>Glomeromycotina</taxon>
        <taxon>Glomeromycetes</taxon>
        <taxon>Diversisporales</taxon>
        <taxon>Gigasporaceae</taxon>
        <taxon>Dentiscutata</taxon>
    </lineage>
</organism>
<keyword evidence="2" id="KW-1185">Reference proteome</keyword>
<evidence type="ECO:0000313" key="1">
    <source>
        <dbReference type="EMBL" id="CAG8524834.1"/>
    </source>
</evidence>
<comment type="caution">
    <text evidence="1">The sequence shown here is derived from an EMBL/GenBank/DDBJ whole genome shotgun (WGS) entry which is preliminary data.</text>
</comment>
<gene>
    <name evidence="1" type="ORF">DHETER_LOCUS4096</name>
</gene>
<evidence type="ECO:0000313" key="2">
    <source>
        <dbReference type="Proteomes" id="UP000789702"/>
    </source>
</evidence>